<evidence type="ECO:0000313" key="1">
    <source>
        <dbReference type="EMBL" id="KAF0922213.1"/>
    </source>
</evidence>
<accession>A0A6G1EE40</accession>
<sequence>MAVAGGALCAIATGGHRGKCNPLYKAAPTLRHVIKIILAVGSTWPDCHYVLYRLAAACPASPLIKSLQMATLHKVL</sequence>
<protein>
    <submittedName>
        <fullName evidence="1">Uncharacterized protein</fullName>
    </submittedName>
</protein>
<dbReference type="Proteomes" id="UP000479710">
    <property type="component" value="Unassembled WGS sequence"/>
</dbReference>
<dbReference type="AlphaFoldDB" id="A0A6G1EE40"/>
<dbReference type="EMBL" id="SPHZ02000004">
    <property type="protein sequence ID" value="KAF0922213.1"/>
    <property type="molecule type" value="Genomic_DNA"/>
</dbReference>
<keyword evidence="2" id="KW-1185">Reference proteome</keyword>
<name>A0A6G1EE40_9ORYZ</name>
<proteinExistence type="predicted"/>
<evidence type="ECO:0000313" key="2">
    <source>
        <dbReference type="Proteomes" id="UP000479710"/>
    </source>
</evidence>
<gene>
    <name evidence="1" type="ORF">E2562_028805</name>
</gene>
<organism evidence="1 2">
    <name type="scientific">Oryza meyeriana var. granulata</name>
    <dbReference type="NCBI Taxonomy" id="110450"/>
    <lineage>
        <taxon>Eukaryota</taxon>
        <taxon>Viridiplantae</taxon>
        <taxon>Streptophyta</taxon>
        <taxon>Embryophyta</taxon>
        <taxon>Tracheophyta</taxon>
        <taxon>Spermatophyta</taxon>
        <taxon>Magnoliopsida</taxon>
        <taxon>Liliopsida</taxon>
        <taxon>Poales</taxon>
        <taxon>Poaceae</taxon>
        <taxon>BOP clade</taxon>
        <taxon>Oryzoideae</taxon>
        <taxon>Oryzeae</taxon>
        <taxon>Oryzinae</taxon>
        <taxon>Oryza</taxon>
        <taxon>Oryza meyeriana</taxon>
    </lineage>
</organism>
<reference evidence="1 2" key="1">
    <citation type="submission" date="2019-11" db="EMBL/GenBank/DDBJ databases">
        <title>Whole genome sequence of Oryza granulata.</title>
        <authorList>
            <person name="Li W."/>
        </authorList>
    </citation>
    <scope>NUCLEOTIDE SEQUENCE [LARGE SCALE GENOMIC DNA]</scope>
    <source>
        <strain evidence="2">cv. Menghai</strain>
        <tissue evidence="1">Leaf</tissue>
    </source>
</reference>
<comment type="caution">
    <text evidence="1">The sequence shown here is derived from an EMBL/GenBank/DDBJ whole genome shotgun (WGS) entry which is preliminary data.</text>
</comment>